<feature type="domain" description="SHSP" evidence="5">
    <location>
        <begin position="105"/>
        <end position="219"/>
    </location>
</feature>
<dbReference type="PROSITE" id="PS01031">
    <property type="entry name" value="SHSP"/>
    <property type="match status" value="1"/>
</dbReference>
<dbReference type="Proteomes" id="UP000825729">
    <property type="component" value="Unassembled WGS sequence"/>
</dbReference>
<dbReference type="InterPro" id="IPR008978">
    <property type="entry name" value="HSP20-like_chaperone"/>
</dbReference>
<dbReference type="EMBL" id="JAINDJ010000002">
    <property type="protein sequence ID" value="KAG9455759.1"/>
    <property type="molecule type" value="Genomic_DNA"/>
</dbReference>
<comment type="caution">
    <text evidence="6">The sequence shown here is derived from an EMBL/GenBank/DDBJ whole genome shotgun (WGS) entry which is preliminary data.</text>
</comment>
<comment type="similarity">
    <text evidence="2 3">Belongs to the small heat shock protein (HSP20) family.</text>
</comment>
<dbReference type="Gene3D" id="2.60.40.790">
    <property type="match status" value="1"/>
</dbReference>
<feature type="region of interest" description="Disordered" evidence="4">
    <location>
        <begin position="42"/>
        <end position="72"/>
    </location>
</feature>
<dbReference type="PANTHER" id="PTHR46733:SF3">
    <property type="entry name" value="26.5 KDA HEAT SHOCK PROTEIN, MITOCHONDRIAL"/>
    <property type="match status" value="1"/>
</dbReference>
<dbReference type="PANTHER" id="PTHR46733">
    <property type="entry name" value="26.5 KDA HEAT SHOCK PROTEIN, MITOCHONDRIAL"/>
    <property type="match status" value="1"/>
</dbReference>
<proteinExistence type="inferred from homology"/>
<dbReference type="AlphaFoldDB" id="A0AAV7F4C9"/>
<dbReference type="InterPro" id="IPR044587">
    <property type="entry name" value="HSP21-like"/>
</dbReference>
<dbReference type="SUPFAM" id="SSF49764">
    <property type="entry name" value="HSP20-like chaperones"/>
    <property type="match status" value="1"/>
</dbReference>
<evidence type="ECO:0000256" key="1">
    <source>
        <dbReference type="ARBA" id="ARBA00023016"/>
    </source>
</evidence>
<reference evidence="6 7" key="1">
    <citation type="submission" date="2021-07" db="EMBL/GenBank/DDBJ databases">
        <title>The Aristolochia fimbriata genome: insights into angiosperm evolution, floral development and chemical biosynthesis.</title>
        <authorList>
            <person name="Jiao Y."/>
        </authorList>
    </citation>
    <scope>NUCLEOTIDE SEQUENCE [LARGE SCALE GENOMIC DNA]</scope>
    <source>
        <strain evidence="6">IBCAS-2021</strain>
        <tissue evidence="6">Leaf</tissue>
    </source>
</reference>
<dbReference type="CDD" id="cd06464">
    <property type="entry name" value="ACD_sHsps-like"/>
    <property type="match status" value="1"/>
</dbReference>
<evidence type="ECO:0000256" key="3">
    <source>
        <dbReference type="RuleBase" id="RU003616"/>
    </source>
</evidence>
<gene>
    <name evidence="6" type="ORF">H6P81_000267</name>
</gene>
<dbReference type="InterPro" id="IPR002068">
    <property type="entry name" value="A-crystallin/Hsp20_dom"/>
</dbReference>
<evidence type="ECO:0000256" key="2">
    <source>
        <dbReference type="PROSITE-ProRule" id="PRU00285"/>
    </source>
</evidence>
<evidence type="ECO:0000313" key="7">
    <source>
        <dbReference type="Proteomes" id="UP000825729"/>
    </source>
</evidence>
<protein>
    <recommendedName>
        <fullName evidence="5">SHSP domain-containing protein</fullName>
    </recommendedName>
</protein>
<keyword evidence="7" id="KW-1185">Reference proteome</keyword>
<dbReference type="GO" id="GO:0009408">
    <property type="term" value="P:response to heat"/>
    <property type="evidence" value="ECO:0007669"/>
    <property type="project" value="InterPro"/>
</dbReference>
<evidence type="ECO:0000259" key="5">
    <source>
        <dbReference type="PROSITE" id="PS01031"/>
    </source>
</evidence>
<accession>A0AAV7F4C9</accession>
<feature type="compositionally biased region" description="Basic residues" evidence="4">
    <location>
        <begin position="63"/>
        <end position="72"/>
    </location>
</feature>
<evidence type="ECO:0000256" key="4">
    <source>
        <dbReference type="SAM" id="MobiDB-lite"/>
    </source>
</evidence>
<organism evidence="6 7">
    <name type="scientific">Aristolochia fimbriata</name>
    <name type="common">White veined hardy Dutchman's pipe vine</name>
    <dbReference type="NCBI Taxonomy" id="158543"/>
    <lineage>
        <taxon>Eukaryota</taxon>
        <taxon>Viridiplantae</taxon>
        <taxon>Streptophyta</taxon>
        <taxon>Embryophyta</taxon>
        <taxon>Tracheophyta</taxon>
        <taxon>Spermatophyta</taxon>
        <taxon>Magnoliopsida</taxon>
        <taxon>Magnoliidae</taxon>
        <taxon>Piperales</taxon>
        <taxon>Aristolochiaceae</taxon>
        <taxon>Aristolochia</taxon>
    </lineage>
</organism>
<sequence length="219" mass="25213">MAMARLLMKNLQQRVASSVCENNVSIARQRWVNSVRRFSTAAEEESGKPSGGGEVAVSEGRQRSRLSPRRRRGLWRNDNREMSRFHLGDIVPRSLFKLSDNLNRMVENFAPSQLFGRVKEDENYYKLRLEVPGLSKEDLKITLEDGCLNIKGEHKEEEEEGSDDEHWGYRSYGYYNSSFLLPNDVKAEDIRAELKNGVLYVTVPRSEKEAKDVKEVTIQ</sequence>
<evidence type="ECO:0000313" key="6">
    <source>
        <dbReference type="EMBL" id="KAG9455759.1"/>
    </source>
</evidence>
<keyword evidence="1" id="KW-0346">Stress response</keyword>
<dbReference type="Pfam" id="PF00011">
    <property type="entry name" value="HSP20"/>
    <property type="match status" value="1"/>
</dbReference>
<name>A0AAV7F4C9_ARIFI</name>